<reference evidence="18" key="3">
    <citation type="submission" date="2015-06" db="UniProtKB">
        <authorList>
            <consortium name="EnsemblProtists"/>
        </authorList>
    </citation>
    <scope>IDENTIFICATION</scope>
</reference>
<dbReference type="RefSeq" id="XP_005820172.1">
    <property type="nucleotide sequence ID" value="XM_005820115.1"/>
</dbReference>
<dbReference type="InterPro" id="IPR014710">
    <property type="entry name" value="RmlC-like_jellyroll"/>
</dbReference>
<dbReference type="eggNOG" id="KOG2966">
    <property type="taxonomic scope" value="Eukaryota"/>
</dbReference>
<dbReference type="Pfam" id="PF00027">
    <property type="entry name" value="cNMP_binding"/>
    <property type="match status" value="1"/>
</dbReference>
<evidence type="ECO:0000259" key="16">
    <source>
        <dbReference type="PROSITE" id="PS50042"/>
    </source>
</evidence>
<dbReference type="PROSITE" id="PS00888">
    <property type="entry name" value="CNMP_BINDING_1"/>
    <property type="match status" value="1"/>
</dbReference>
<evidence type="ECO:0000256" key="9">
    <source>
        <dbReference type="ARBA" id="ARBA00022989"/>
    </source>
</evidence>
<reference evidence="17 19" key="1">
    <citation type="journal article" date="2012" name="Nature">
        <title>Algal genomes reveal evolutionary mosaicism and the fate of nucleomorphs.</title>
        <authorList>
            <consortium name="DOE Joint Genome Institute"/>
            <person name="Curtis B.A."/>
            <person name="Tanifuji G."/>
            <person name="Burki F."/>
            <person name="Gruber A."/>
            <person name="Irimia M."/>
            <person name="Maruyama S."/>
            <person name="Arias M.C."/>
            <person name="Ball S.G."/>
            <person name="Gile G.H."/>
            <person name="Hirakawa Y."/>
            <person name="Hopkins J.F."/>
            <person name="Kuo A."/>
            <person name="Rensing S.A."/>
            <person name="Schmutz J."/>
            <person name="Symeonidi A."/>
            <person name="Elias M."/>
            <person name="Eveleigh R.J."/>
            <person name="Herman E.K."/>
            <person name="Klute M.J."/>
            <person name="Nakayama T."/>
            <person name="Obornik M."/>
            <person name="Reyes-Prieto A."/>
            <person name="Armbrust E.V."/>
            <person name="Aves S.J."/>
            <person name="Beiko R.G."/>
            <person name="Coutinho P."/>
            <person name="Dacks J.B."/>
            <person name="Durnford D.G."/>
            <person name="Fast N.M."/>
            <person name="Green B.R."/>
            <person name="Grisdale C.J."/>
            <person name="Hempel F."/>
            <person name="Henrissat B."/>
            <person name="Hoppner M.P."/>
            <person name="Ishida K."/>
            <person name="Kim E."/>
            <person name="Koreny L."/>
            <person name="Kroth P.G."/>
            <person name="Liu Y."/>
            <person name="Malik S.B."/>
            <person name="Maier U.G."/>
            <person name="McRose D."/>
            <person name="Mock T."/>
            <person name="Neilson J.A."/>
            <person name="Onodera N.T."/>
            <person name="Poole A.M."/>
            <person name="Pritham E.J."/>
            <person name="Richards T.A."/>
            <person name="Rocap G."/>
            <person name="Roy S.W."/>
            <person name="Sarai C."/>
            <person name="Schaack S."/>
            <person name="Shirato S."/>
            <person name="Slamovits C.H."/>
            <person name="Spencer D.F."/>
            <person name="Suzuki S."/>
            <person name="Worden A.Z."/>
            <person name="Zauner S."/>
            <person name="Barry K."/>
            <person name="Bell C."/>
            <person name="Bharti A.K."/>
            <person name="Crow J.A."/>
            <person name="Grimwood J."/>
            <person name="Kramer R."/>
            <person name="Lindquist E."/>
            <person name="Lucas S."/>
            <person name="Salamov A."/>
            <person name="McFadden G.I."/>
            <person name="Lane C.E."/>
            <person name="Keeling P.J."/>
            <person name="Gray M.W."/>
            <person name="Grigoriev I.V."/>
            <person name="Archibald J.M."/>
        </authorList>
    </citation>
    <scope>NUCLEOTIDE SEQUENCE</scope>
    <source>
        <strain evidence="17 19">CCMP2712</strain>
    </source>
</reference>
<evidence type="ECO:0000256" key="5">
    <source>
        <dbReference type="ARBA" id="ARBA00022673"/>
    </source>
</evidence>
<evidence type="ECO:0000256" key="4">
    <source>
        <dbReference type="ARBA" id="ARBA00022568"/>
    </source>
</evidence>
<dbReference type="InterPro" id="IPR006769">
    <property type="entry name" value="MCU_C"/>
</dbReference>
<dbReference type="PANTHER" id="PTHR13462">
    <property type="entry name" value="CALCIUM UNIPORTER PROTEIN, MITOCHONDRIAL"/>
    <property type="match status" value="1"/>
</dbReference>
<dbReference type="GO" id="GO:0036444">
    <property type="term" value="P:calcium import into the mitochondrion"/>
    <property type="evidence" value="ECO:0007669"/>
    <property type="project" value="TreeGrafter"/>
</dbReference>
<evidence type="ECO:0000256" key="15">
    <source>
        <dbReference type="SAM" id="MobiDB-lite"/>
    </source>
</evidence>
<comment type="subcellular location">
    <subcellularLocation>
        <location evidence="1">Mitochondrion inner membrane</location>
        <topology evidence="1">Multi-pass membrane protein</topology>
    </subcellularLocation>
</comment>
<dbReference type="PROSITE" id="PS50042">
    <property type="entry name" value="CNMP_BINDING_3"/>
    <property type="match status" value="1"/>
</dbReference>
<dbReference type="GO" id="GO:0005262">
    <property type="term" value="F:calcium channel activity"/>
    <property type="evidence" value="ECO:0007669"/>
    <property type="project" value="UniProtKB-KW"/>
</dbReference>
<dbReference type="OrthoDB" id="278338at2759"/>
<feature type="region of interest" description="Disordered" evidence="15">
    <location>
        <begin position="1"/>
        <end position="56"/>
    </location>
</feature>
<comment type="catalytic activity">
    <reaction evidence="14">
        <text>Ca(2+)(in) = Ca(2+)(out)</text>
        <dbReference type="Rhea" id="RHEA:29671"/>
        <dbReference type="ChEBI" id="CHEBI:29108"/>
    </reaction>
</comment>
<evidence type="ECO:0000256" key="1">
    <source>
        <dbReference type="ARBA" id="ARBA00004448"/>
    </source>
</evidence>
<dbReference type="InterPro" id="IPR039055">
    <property type="entry name" value="MCU_fam"/>
</dbReference>
<evidence type="ECO:0000313" key="17">
    <source>
        <dbReference type="EMBL" id="EKX33192.1"/>
    </source>
</evidence>
<keyword evidence="12" id="KW-0472">Membrane</keyword>
<dbReference type="EnsemblProtists" id="EKX33192">
    <property type="protein sequence ID" value="EKX33192"/>
    <property type="gene ID" value="GUITHDRAFT_120636"/>
</dbReference>
<dbReference type="Gene3D" id="2.60.120.10">
    <property type="entry name" value="Jelly Rolls"/>
    <property type="match status" value="1"/>
</dbReference>
<evidence type="ECO:0000256" key="3">
    <source>
        <dbReference type="ARBA" id="ARBA00022448"/>
    </source>
</evidence>
<dbReference type="InterPro" id="IPR018490">
    <property type="entry name" value="cNMP-bd_dom_sf"/>
</dbReference>
<evidence type="ECO:0000313" key="19">
    <source>
        <dbReference type="Proteomes" id="UP000011087"/>
    </source>
</evidence>
<evidence type="ECO:0000256" key="2">
    <source>
        <dbReference type="ARBA" id="ARBA00005653"/>
    </source>
</evidence>
<keyword evidence="3" id="KW-0813">Transport</keyword>
<dbReference type="InterPro" id="IPR036388">
    <property type="entry name" value="WH-like_DNA-bd_sf"/>
</dbReference>
<dbReference type="GeneID" id="17289925"/>
<evidence type="ECO:0000256" key="10">
    <source>
        <dbReference type="ARBA" id="ARBA00023065"/>
    </source>
</evidence>
<evidence type="ECO:0000256" key="6">
    <source>
        <dbReference type="ARBA" id="ARBA00022692"/>
    </source>
</evidence>
<comment type="similarity">
    <text evidence="2">Belongs to the MCU (TC 1.A.77) family.</text>
</comment>
<name>L1IAR2_GUITC</name>
<sequence length="677" mass="77427">MGMISTPTLEMELTQWEKERESSIVEPKAPARLVKSRRLSPKNAASKGGSSSRQWFSHSFDEGRKYGVKSEEGRQSPSTLSSLMQPVLWKASWRQFTLFRSMSTYNVCACIEVMKVKSFQEGEKIIKKGTIGTTMYFLDSGKAAAMNDDTILEELETGSCFGEMTFLATCRRIVKDRVSRLHDASEVQRSCDVVAMETCRCFELSVSNFLAVVGHREAHRLLANLEPVVVVRKARIRKSLSPMKQCPQYPAIQLEKLPKSSSWCEGMDEGLPTASELLTGNREYLSWNEDFIRRLSSSSTSDVYFEGHLELKDEMEEKGLDVFCRVSSGRMKIFAGSDFSRDIGSLVLEDMEVSMQTENPCLLQLMAAEDESVVSEAVQFVCLSPEERDAWMCALVKGGALLSRRGLSLRKMSVDTTPKGSLYLVQQSWQKSMMRRMLDVPMEDLLKKVDVIKVRKELSSMGEQKISRLDFCRLCSKYGFREQESMSLLESFHQSGIVLNFSNTSNTALRETVFIKPQDVIDTIWATFDLTGAMKTQEIERREQELQTLSKELEALSTAKTLIDEAAEREANRNIWIGGCIPLTAFGLLFRMTYWEYSWDIVEPISFFVSTMGPICFFYVWYAAKKEEFSLEGWRQQMIDKSRVNLYRIKSFDVDRYNYILKAIEECKEDIRLLKEE</sequence>
<accession>L1IAR2</accession>
<proteinExistence type="inferred from homology"/>
<keyword evidence="4" id="KW-0109">Calcium transport</keyword>
<feature type="domain" description="Cyclic nucleotide-binding" evidence="16">
    <location>
        <begin position="98"/>
        <end position="214"/>
    </location>
</feature>
<dbReference type="HOGENOM" id="CLU_406260_0_0_1"/>
<dbReference type="SUPFAM" id="SSF51206">
    <property type="entry name" value="cAMP-binding domain-like"/>
    <property type="match status" value="1"/>
</dbReference>
<keyword evidence="11" id="KW-0496">Mitochondrion</keyword>
<dbReference type="AlphaFoldDB" id="L1IAR2"/>
<keyword evidence="6" id="KW-0812">Transmembrane</keyword>
<protein>
    <recommendedName>
        <fullName evidence="16">Cyclic nucleotide-binding domain-containing protein</fullName>
    </recommendedName>
</protein>
<organism evidence="17">
    <name type="scientific">Guillardia theta (strain CCMP2712)</name>
    <name type="common">Cryptophyte</name>
    <dbReference type="NCBI Taxonomy" id="905079"/>
    <lineage>
        <taxon>Eukaryota</taxon>
        <taxon>Cryptophyceae</taxon>
        <taxon>Pyrenomonadales</taxon>
        <taxon>Geminigeraceae</taxon>
        <taxon>Guillardia</taxon>
    </lineage>
</organism>
<keyword evidence="9" id="KW-1133">Transmembrane helix</keyword>
<keyword evidence="10" id="KW-0406">Ion transport</keyword>
<gene>
    <name evidence="17" type="ORF">GUITHDRAFT_120636</name>
</gene>
<keyword evidence="8" id="KW-0106">Calcium</keyword>
<keyword evidence="5" id="KW-0107">Calcium channel</keyword>
<dbReference type="InterPro" id="IPR018488">
    <property type="entry name" value="cNMP-bd_CS"/>
</dbReference>
<dbReference type="GO" id="GO:1990246">
    <property type="term" value="C:uniplex complex"/>
    <property type="evidence" value="ECO:0007669"/>
    <property type="project" value="TreeGrafter"/>
</dbReference>
<dbReference type="Gene3D" id="1.10.10.10">
    <property type="entry name" value="Winged helix-like DNA-binding domain superfamily/Winged helix DNA-binding domain"/>
    <property type="match status" value="1"/>
</dbReference>
<evidence type="ECO:0000313" key="18">
    <source>
        <dbReference type="EnsemblProtists" id="EKX33192"/>
    </source>
</evidence>
<dbReference type="Proteomes" id="UP000011087">
    <property type="component" value="Unassembled WGS sequence"/>
</dbReference>
<dbReference type="PaxDb" id="55529-EKX33192"/>
<evidence type="ECO:0000256" key="11">
    <source>
        <dbReference type="ARBA" id="ARBA00023128"/>
    </source>
</evidence>
<keyword evidence="13" id="KW-0407">Ion channel</keyword>
<dbReference type="SUPFAM" id="SSF50729">
    <property type="entry name" value="PH domain-like"/>
    <property type="match status" value="1"/>
</dbReference>
<dbReference type="KEGG" id="gtt:GUITHDRAFT_120636"/>
<evidence type="ECO:0000256" key="14">
    <source>
        <dbReference type="ARBA" id="ARBA00036634"/>
    </source>
</evidence>
<evidence type="ECO:0000256" key="8">
    <source>
        <dbReference type="ARBA" id="ARBA00022837"/>
    </source>
</evidence>
<reference evidence="19" key="2">
    <citation type="submission" date="2012-11" db="EMBL/GenBank/DDBJ databases">
        <authorList>
            <person name="Kuo A."/>
            <person name="Curtis B.A."/>
            <person name="Tanifuji G."/>
            <person name="Burki F."/>
            <person name="Gruber A."/>
            <person name="Irimia M."/>
            <person name="Maruyama S."/>
            <person name="Arias M.C."/>
            <person name="Ball S.G."/>
            <person name="Gile G.H."/>
            <person name="Hirakawa Y."/>
            <person name="Hopkins J.F."/>
            <person name="Rensing S.A."/>
            <person name="Schmutz J."/>
            <person name="Symeonidi A."/>
            <person name="Elias M."/>
            <person name="Eveleigh R.J."/>
            <person name="Herman E.K."/>
            <person name="Klute M.J."/>
            <person name="Nakayama T."/>
            <person name="Obornik M."/>
            <person name="Reyes-Prieto A."/>
            <person name="Armbrust E.V."/>
            <person name="Aves S.J."/>
            <person name="Beiko R.G."/>
            <person name="Coutinho P."/>
            <person name="Dacks J.B."/>
            <person name="Durnford D.G."/>
            <person name="Fast N.M."/>
            <person name="Green B.R."/>
            <person name="Grisdale C."/>
            <person name="Hempe F."/>
            <person name="Henrissat B."/>
            <person name="Hoppner M.P."/>
            <person name="Ishida K.-I."/>
            <person name="Kim E."/>
            <person name="Koreny L."/>
            <person name="Kroth P.G."/>
            <person name="Liu Y."/>
            <person name="Malik S.-B."/>
            <person name="Maier U.G."/>
            <person name="McRose D."/>
            <person name="Mock T."/>
            <person name="Neilson J.A."/>
            <person name="Onodera N.T."/>
            <person name="Poole A.M."/>
            <person name="Pritham E.J."/>
            <person name="Richards T.A."/>
            <person name="Rocap G."/>
            <person name="Roy S.W."/>
            <person name="Sarai C."/>
            <person name="Schaack S."/>
            <person name="Shirato S."/>
            <person name="Slamovits C.H."/>
            <person name="Spencer D.F."/>
            <person name="Suzuki S."/>
            <person name="Worden A.Z."/>
            <person name="Zauner S."/>
            <person name="Barry K."/>
            <person name="Bell C."/>
            <person name="Bharti A.K."/>
            <person name="Crow J.A."/>
            <person name="Grimwood J."/>
            <person name="Kramer R."/>
            <person name="Lindquist E."/>
            <person name="Lucas S."/>
            <person name="Salamov A."/>
            <person name="McFadden G.I."/>
            <person name="Lane C.E."/>
            <person name="Keeling P.J."/>
            <person name="Gray M.W."/>
            <person name="Grigoriev I.V."/>
            <person name="Archibald J.M."/>
        </authorList>
    </citation>
    <scope>NUCLEOTIDE SEQUENCE</scope>
    <source>
        <strain evidence="19">CCMP2712</strain>
    </source>
</reference>
<evidence type="ECO:0000256" key="7">
    <source>
        <dbReference type="ARBA" id="ARBA00022792"/>
    </source>
</evidence>
<dbReference type="SMART" id="SM00100">
    <property type="entry name" value="cNMP"/>
    <property type="match status" value="1"/>
</dbReference>
<dbReference type="EMBL" id="JH993152">
    <property type="protein sequence ID" value="EKX33192.1"/>
    <property type="molecule type" value="Genomic_DNA"/>
</dbReference>
<dbReference type="Pfam" id="PF04678">
    <property type="entry name" value="MCU"/>
    <property type="match status" value="1"/>
</dbReference>
<keyword evidence="7" id="KW-0999">Mitochondrion inner membrane</keyword>
<keyword evidence="19" id="KW-1185">Reference proteome</keyword>
<dbReference type="GO" id="GO:0015292">
    <property type="term" value="F:uniporter activity"/>
    <property type="evidence" value="ECO:0007669"/>
    <property type="project" value="TreeGrafter"/>
</dbReference>
<dbReference type="GO" id="GO:0051560">
    <property type="term" value="P:mitochondrial calcium ion homeostasis"/>
    <property type="evidence" value="ECO:0007669"/>
    <property type="project" value="InterPro"/>
</dbReference>
<dbReference type="PANTHER" id="PTHR13462:SF10">
    <property type="entry name" value="CALCIUM UNIPORTER PROTEIN, MITOCHONDRIAL"/>
    <property type="match status" value="1"/>
</dbReference>
<dbReference type="InterPro" id="IPR000595">
    <property type="entry name" value="cNMP-bd_dom"/>
</dbReference>
<evidence type="ECO:0000256" key="13">
    <source>
        <dbReference type="ARBA" id="ARBA00023303"/>
    </source>
</evidence>
<evidence type="ECO:0000256" key="12">
    <source>
        <dbReference type="ARBA" id="ARBA00023136"/>
    </source>
</evidence>
<dbReference type="CDD" id="cd00038">
    <property type="entry name" value="CAP_ED"/>
    <property type="match status" value="1"/>
</dbReference>